<protein>
    <recommendedName>
        <fullName evidence="1">F-box domain-containing protein</fullName>
    </recommendedName>
</protein>
<accession>A0AAD6S243</accession>
<dbReference type="PROSITE" id="PS50181">
    <property type="entry name" value="FBOX"/>
    <property type="match status" value="1"/>
</dbReference>
<evidence type="ECO:0000313" key="3">
    <source>
        <dbReference type="Proteomes" id="UP001218188"/>
    </source>
</evidence>
<reference evidence="2" key="1">
    <citation type="submission" date="2023-03" db="EMBL/GenBank/DDBJ databases">
        <title>Massive genome expansion in bonnet fungi (Mycena s.s.) driven by repeated elements and novel gene families across ecological guilds.</title>
        <authorList>
            <consortium name="Lawrence Berkeley National Laboratory"/>
            <person name="Harder C.B."/>
            <person name="Miyauchi S."/>
            <person name="Viragh M."/>
            <person name="Kuo A."/>
            <person name="Thoen E."/>
            <person name="Andreopoulos B."/>
            <person name="Lu D."/>
            <person name="Skrede I."/>
            <person name="Drula E."/>
            <person name="Henrissat B."/>
            <person name="Morin E."/>
            <person name="Kohler A."/>
            <person name="Barry K."/>
            <person name="LaButti K."/>
            <person name="Morin E."/>
            <person name="Salamov A."/>
            <person name="Lipzen A."/>
            <person name="Mereny Z."/>
            <person name="Hegedus B."/>
            <person name="Baldrian P."/>
            <person name="Stursova M."/>
            <person name="Weitz H."/>
            <person name="Taylor A."/>
            <person name="Grigoriev I.V."/>
            <person name="Nagy L.G."/>
            <person name="Martin F."/>
            <person name="Kauserud H."/>
        </authorList>
    </citation>
    <scope>NUCLEOTIDE SEQUENCE</scope>
    <source>
        <strain evidence="2">CBHHK200</strain>
    </source>
</reference>
<sequence>MLDKIRDQPQLSLALARYQQQFVAVRDRSDGHDSVFAFKRGLSILINPYSERRWAQPSHTALAYGEIKTVYHMPEAGAFCIVLTCPMNASCDAIYMFVRQLWSLKRILDLDMLESPGAIAVSWFDRSQQDPRMRRRTGSFYVTLRSENEAEASEYEQMFITSNPVGKIFECLLGFQRRHIGTSNVISKAGRMALSTVEYGRDFAAVREGSYPGGSEFYFAEEKDVSTESEVQDGLGLRINILVGEIDRVSGVATCSLGPSCDVICVKIRPPSDTNCEGHNAYRNQLEQLRKIIGVDYYNGSTQPVGGSWFDASRDFKGWGPEENCFYVFVRDTRDDRTKRLKSLKAGTCVAFCGTMSRLDEDAENTRNYYIWALEFLPGQFPSRREGDNRSRIMTSLLATIRTLGIRALAFAKYEEDFFATRESSCEGHDFYTFKAIGEGLEPRSERREECPSFSPVLFGEILAVYEMGEDQLGMTLGCPEGATCSARDVFMKQVATLDNILSVDSINFHDLTQRTPECRMVPPLVLISPAASVAFLSEADLTLLSRTVTLVSVKRTARMMGTLGYSRFGDSICGEEDWPEPPLSVYNYAAVRILEGRPYDEHWRAVLSTMNVVSLYRLSLTSRASFSVVMAHVRAAQPPSGSVDESEDFSVDIMDRQLTTILGIYPDLAGGPSDSLSQLPVELFGLILPNLNRTDRTALSLASRKFSALVCRELQAGVNRVLARFGLCHAEIRFMQSATMTVICGQCISHLLDYNVQPETLEFRSPKVTYHSVLRFFAFSTGCDGFPALFNNLNIPEGYNDSTKFAGSPTSTNFIRVARSITNSALDGVTYSPFSHLFGAVTHYGVWFAYPETSMTNVTLPNKNCIDFDDPRTEDRVIRNIVAGSLGNAQ</sequence>
<proteinExistence type="predicted"/>
<dbReference type="AlphaFoldDB" id="A0AAD6S243"/>
<evidence type="ECO:0000259" key="1">
    <source>
        <dbReference type="PROSITE" id="PS50181"/>
    </source>
</evidence>
<dbReference type="EMBL" id="JARJCM010000308">
    <property type="protein sequence ID" value="KAJ7019068.1"/>
    <property type="molecule type" value="Genomic_DNA"/>
</dbReference>
<gene>
    <name evidence="2" type="ORF">C8F04DRAFT_1276711</name>
</gene>
<comment type="caution">
    <text evidence="2">The sequence shown here is derived from an EMBL/GenBank/DDBJ whole genome shotgun (WGS) entry which is preliminary data.</text>
</comment>
<dbReference type="InterPro" id="IPR001810">
    <property type="entry name" value="F-box_dom"/>
</dbReference>
<name>A0AAD6S243_9AGAR</name>
<organism evidence="2 3">
    <name type="scientific">Mycena alexandri</name>
    <dbReference type="NCBI Taxonomy" id="1745969"/>
    <lineage>
        <taxon>Eukaryota</taxon>
        <taxon>Fungi</taxon>
        <taxon>Dikarya</taxon>
        <taxon>Basidiomycota</taxon>
        <taxon>Agaricomycotina</taxon>
        <taxon>Agaricomycetes</taxon>
        <taxon>Agaricomycetidae</taxon>
        <taxon>Agaricales</taxon>
        <taxon>Marasmiineae</taxon>
        <taxon>Mycenaceae</taxon>
        <taxon>Mycena</taxon>
    </lineage>
</organism>
<keyword evidence="3" id="KW-1185">Reference proteome</keyword>
<feature type="domain" description="F-box" evidence="1">
    <location>
        <begin position="674"/>
        <end position="726"/>
    </location>
</feature>
<dbReference type="Proteomes" id="UP001218188">
    <property type="component" value="Unassembled WGS sequence"/>
</dbReference>
<evidence type="ECO:0000313" key="2">
    <source>
        <dbReference type="EMBL" id="KAJ7019068.1"/>
    </source>
</evidence>